<dbReference type="EMBL" id="GDID01001193">
    <property type="protein sequence ID" value="JAP95413.1"/>
    <property type="molecule type" value="Transcribed_RNA"/>
</dbReference>
<feature type="compositionally biased region" description="Basic and acidic residues" evidence="7">
    <location>
        <begin position="82"/>
        <end position="92"/>
    </location>
</feature>
<dbReference type="PANTHER" id="PTHR21490:SF2">
    <property type="entry name" value="ENKURIN DOMAIN-CONTAINING PROTEIN 1"/>
    <property type="match status" value="1"/>
</dbReference>
<dbReference type="GO" id="GO:0005929">
    <property type="term" value="C:cilium"/>
    <property type="evidence" value="ECO:0007669"/>
    <property type="project" value="UniProtKB-SubCell"/>
</dbReference>
<dbReference type="AlphaFoldDB" id="A0A146KFD0"/>
<dbReference type="InterPro" id="IPR052102">
    <property type="entry name" value="Enkurin_domain-protein"/>
</dbReference>
<evidence type="ECO:0000256" key="2">
    <source>
        <dbReference type="ARBA" id="ARBA00004245"/>
    </source>
</evidence>
<evidence type="ECO:0000256" key="5">
    <source>
        <dbReference type="ARBA" id="ARBA00023273"/>
    </source>
</evidence>
<sequence>HHQSSVIGGFIDPSKDSYCTQKNIPIYDRTQENKARLAQMEEKNRLKAQEQLDEQKKEKYCLNQFKDVQSKVKQDLQTQKQENTHIYKRKEAGQAIQQIQSHISKPKPYEEDEAEAPVKPKINSQNPTYKPPQSKEINYFKANVQKMRENEHQKPKPTEEKPAQKLGEVPSYLKNRKQQWEDEKMTQQLKEQLEAEMSKIPPGTRKVGDGERETLLKELESALAAEMRKFNSFKLQADNQSAVKSRQECLDRIEQLEKTIRDFKRPGPLYIAVDQ</sequence>
<keyword evidence="6" id="KW-0175">Coiled coil</keyword>
<feature type="domain" description="Enkurin" evidence="8">
    <location>
        <begin position="167"/>
        <end position="266"/>
    </location>
</feature>
<name>A0A146KFD0_9EUKA</name>
<proteinExistence type="predicted"/>
<evidence type="ECO:0000256" key="3">
    <source>
        <dbReference type="ARBA" id="ARBA00022490"/>
    </source>
</evidence>
<feature type="region of interest" description="Disordered" evidence="7">
    <location>
        <begin position="73"/>
        <end position="181"/>
    </location>
</feature>
<feature type="non-terminal residue" evidence="9">
    <location>
        <position position="1"/>
    </location>
</feature>
<feature type="compositionally biased region" description="Basic and acidic residues" evidence="7">
    <location>
        <begin position="146"/>
        <end position="163"/>
    </location>
</feature>
<evidence type="ECO:0000256" key="4">
    <source>
        <dbReference type="ARBA" id="ARBA00023212"/>
    </source>
</evidence>
<protein>
    <recommendedName>
        <fullName evidence="8">Enkurin domain-containing protein</fullName>
    </recommendedName>
</protein>
<reference evidence="9" key="1">
    <citation type="submission" date="2015-07" db="EMBL/GenBank/DDBJ databases">
        <title>Adaptation to a free-living lifestyle via gene acquisitions in the diplomonad Trepomonas sp. PC1.</title>
        <authorList>
            <person name="Xu F."/>
            <person name="Jerlstrom-Hultqvist J."/>
            <person name="Kolisko M."/>
            <person name="Simpson A.G.B."/>
            <person name="Roger A.J."/>
            <person name="Svard S.G."/>
            <person name="Andersson J.O."/>
        </authorList>
    </citation>
    <scope>NUCLEOTIDE SEQUENCE</scope>
    <source>
        <strain evidence="9">PC1</strain>
    </source>
</reference>
<evidence type="ECO:0000313" key="9">
    <source>
        <dbReference type="EMBL" id="JAP95413.1"/>
    </source>
</evidence>
<evidence type="ECO:0000256" key="7">
    <source>
        <dbReference type="SAM" id="MobiDB-lite"/>
    </source>
</evidence>
<dbReference type="Pfam" id="PF13864">
    <property type="entry name" value="Enkurin"/>
    <property type="match status" value="1"/>
</dbReference>
<keyword evidence="4" id="KW-0206">Cytoskeleton</keyword>
<feature type="coiled-coil region" evidence="6">
    <location>
        <begin position="216"/>
        <end position="259"/>
    </location>
</feature>
<comment type="subcellular location">
    <subcellularLocation>
        <location evidence="1">Cell projection</location>
        <location evidence="1">Cilium</location>
    </subcellularLocation>
    <subcellularLocation>
        <location evidence="2">Cytoplasm</location>
        <location evidence="2">Cytoskeleton</location>
    </subcellularLocation>
</comment>
<keyword evidence="3" id="KW-0963">Cytoplasm</keyword>
<evidence type="ECO:0000256" key="1">
    <source>
        <dbReference type="ARBA" id="ARBA00004138"/>
    </source>
</evidence>
<organism evidence="9">
    <name type="scientific">Trepomonas sp. PC1</name>
    <dbReference type="NCBI Taxonomy" id="1076344"/>
    <lineage>
        <taxon>Eukaryota</taxon>
        <taxon>Metamonada</taxon>
        <taxon>Diplomonadida</taxon>
        <taxon>Hexamitidae</taxon>
        <taxon>Hexamitinae</taxon>
        <taxon>Trepomonas</taxon>
    </lineage>
</organism>
<dbReference type="PANTHER" id="PTHR21490">
    <property type="entry name" value="ENKURIN-RELATED"/>
    <property type="match status" value="1"/>
</dbReference>
<dbReference type="GO" id="GO:0005881">
    <property type="term" value="C:cytoplasmic microtubule"/>
    <property type="evidence" value="ECO:0007669"/>
    <property type="project" value="TreeGrafter"/>
</dbReference>
<accession>A0A146KFD0</accession>
<keyword evidence="5" id="KW-0966">Cell projection</keyword>
<gene>
    <name evidence="9" type="ORF">TPC1_11609</name>
</gene>
<evidence type="ECO:0000259" key="8">
    <source>
        <dbReference type="Pfam" id="PF13864"/>
    </source>
</evidence>
<evidence type="ECO:0000256" key="6">
    <source>
        <dbReference type="SAM" id="Coils"/>
    </source>
</evidence>
<dbReference type="InterPro" id="IPR027012">
    <property type="entry name" value="Enkurin_dom"/>
</dbReference>